<dbReference type="Proteomes" id="UP001303046">
    <property type="component" value="Unassembled WGS sequence"/>
</dbReference>
<name>A0ABR1BWZ6_NECAM</name>
<evidence type="ECO:0000256" key="1">
    <source>
        <dbReference type="SAM" id="MobiDB-lite"/>
    </source>
</evidence>
<accession>A0ABR1BWZ6</accession>
<evidence type="ECO:0000313" key="2">
    <source>
        <dbReference type="EMBL" id="KAK6730851.1"/>
    </source>
</evidence>
<feature type="compositionally biased region" description="Basic and acidic residues" evidence="1">
    <location>
        <begin position="181"/>
        <end position="199"/>
    </location>
</feature>
<gene>
    <name evidence="2" type="primary">Necator_chrI.g3493</name>
    <name evidence="2" type="ORF">RB195_007364</name>
</gene>
<organism evidence="2 3">
    <name type="scientific">Necator americanus</name>
    <name type="common">Human hookworm</name>
    <dbReference type="NCBI Taxonomy" id="51031"/>
    <lineage>
        <taxon>Eukaryota</taxon>
        <taxon>Metazoa</taxon>
        <taxon>Ecdysozoa</taxon>
        <taxon>Nematoda</taxon>
        <taxon>Chromadorea</taxon>
        <taxon>Rhabditida</taxon>
        <taxon>Rhabditina</taxon>
        <taxon>Rhabditomorpha</taxon>
        <taxon>Strongyloidea</taxon>
        <taxon>Ancylostomatidae</taxon>
        <taxon>Bunostominae</taxon>
        <taxon>Necator</taxon>
    </lineage>
</organism>
<comment type="caution">
    <text evidence="2">The sequence shown here is derived from an EMBL/GenBank/DDBJ whole genome shotgun (WGS) entry which is preliminary data.</text>
</comment>
<reference evidence="2 3" key="1">
    <citation type="submission" date="2023-08" db="EMBL/GenBank/DDBJ databases">
        <title>A Necator americanus chromosomal reference genome.</title>
        <authorList>
            <person name="Ilik V."/>
            <person name="Petrzelkova K.J."/>
            <person name="Pardy F."/>
            <person name="Fuh T."/>
            <person name="Niatou-Singa F.S."/>
            <person name="Gouil Q."/>
            <person name="Baker L."/>
            <person name="Ritchie M.E."/>
            <person name="Jex A.R."/>
            <person name="Gazzola D."/>
            <person name="Li H."/>
            <person name="Toshio Fujiwara R."/>
            <person name="Zhan B."/>
            <person name="Aroian R.V."/>
            <person name="Pafco B."/>
            <person name="Schwarz E.M."/>
        </authorList>
    </citation>
    <scope>NUCLEOTIDE SEQUENCE [LARGE SCALE GENOMIC DNA]</scope>
    <source>
        <strain evidence="2 3">Aroian</strain>
        <tissue evidence="2">Whole animal</tissue>
    </source>
</reference>
<dbReference type="EMBL" id="JAVFWL010000001">
    <property type="protein sequence ID" value="KAK6730851.1"/>
    <property type="molecule type" value="Genomic_DNA"/>
</dbReference>
<sequence>MEATLYKSRIEIMRLEACNIMERIRNAGEGLAMTYDLYKLLIHAEDASEGSQEEFHQREEEGVLMDPKFTMDFEAEWNRMENESREGAFQQLKDMISELRQYVGERGGRLRYGKKKDPSPSDETDCIEPQWEFVEEDDVIGSLESEESEANLQEDTLDEVDEHAAGTNMRENTVDGGASYERSRKESIEASDAYSRRGSSETNVSQTIYPGAQRRKEIEARMTEIKIQIHNGKGIPERKICHANFMREQKRYMRCAFCLAKGMHYSDCCPIAPSVEVQKTKETVQPLPLRRPSHGLMHLAGAYTRILLGIRRTPRRTRDVRGLLWIINFRCGGVSRT</sequence>
<keyword evidence="3" id="KW-1185">Reference proteome</keyword>
<protein>
    <submittedName>
        <fullName evidence="2">Uncharacterized protein</fullName>
    </submittedName>
</protein>
<feature type="region of interest" description="Disordered" evidence="1">
    <location>
        <begin position="162"/>
        <end position="210"/>
    </location>
</feature>
<proteinExistence type="predicted"/>
<evidence type="ECO:0000313" key="3">
    <source>
        <dbReference type="Proteomes" id="UP001303046"/>
    </source>
</evidence>